<sequence>MRREDLPTNRRPGRCYGCEIQMQLDIAAPSAQRFRHPASRLNFPLSHLVCSLTTPYPVVTQMRYLSNN</sequence>
<organism evidence="1 2">
    <name type="scientific">Parelaphostrongylus tenuis</name>
    <name type="common">Meningeal worm</name>
    <dbReference type="NCBI Taxonomy" id="148309"/>
    <lineage>
        <taxon>Eukaryota</taxon>
        <taxon>Metazoa</taxon>
        <taxon>Ecdysozoa</taxon>
        <taxon>Nematoda</taxon>
        <taxon>Chromadorea</taxon>
        <taxon>Rhabditida</taxon>
        <taxon>Rhabditina</taxon>
        <taxon>Rhabditomorpha</taxon>
        <taxon>Strongyloidea</taxon>
        <taxon>Metastrongylidae</taxon>
        <taxon>Parelaphostrongylus</taxon>
    </lineage>
</organism>
<evidence type="ECO:0000313" key="1">
    <source>
        <dbReference type="EMBL" id="KAJ1374506.1"/>
    </source>
</evidence>
<dbReference type="Proteomes" id="UP001196413">
    <property type="component" value="Unassembled WGS sequence"/>
</dbReference>
<proteinExistence type="predicted"/>
<dbReference type="AlphaFoldDB" id="A0AAD5RE87"/>
<accession>A0AAD5RE87</accession>
<dbReference type="EMBL" id="JAHQIW010007463">
    <property type="protein sequence ID" value="KAJ1374506.1"/>
    <property type="molecule type" value="Genomic_DNA"/>
</dbReference>
<name>A0AAD5RE87_PARTN</name>
<evidence type="ECO:0000313" key="2">
    <source>
        <dbReference type="Proteomes" id="UP001196413"/>
    </source>
</evidence>
<gene>
    <name evidence="1" type="ORF">KIN20_037207</name>
</gene>
<protein>
    <submittedName>
        <fullName evidence="1">Uncharacterized protein</fullName>
    </submittedName>
</protein>
<keyword evidence="2" id="KW-1185">Reference proteome</keyword>
<comment type="caution">
    <text evidence="1">The sequence shown here is derived from an EMBL/GenBank/DDBJ whole genome shotgun (WGS) entry which is preliminary data.</text>
</comment>
<reference evidence="1" key="1">
    <citation type="submission" date="2021-06" db="EMBL/GenBank/DDBJ databases">
        <title>Parelaphostrongylus tenuis whole genome reference sequence.</title>
        <authorList>
            <person name="Garwood T.J."/>
            <person name="Larsen P.A."/>
            <person name="Fountain-Jones N.M."/>
            <person name="Garbe J.R."/>
            <person name="Macchietto M.G."/>
            <person name="Kania S.A."/>
            <person name="Gerhold R.W."/>
            <person name="Richards J.E."/>
            <person name="Wolf T.M."/>
        </authorList>
    </citation>
    <scope>NUCLEOTIDE SEQUENCE</scope>
    <source>
        <strain evidence="1">MNPRO001-30</strain>
        <tissue evidence="1">Meninges</tissue>
    </source>
</reference>